<dbReference type="Proteomes" id="UP000694864">
    <property type="component" value="Chromosome 12"/>
</dbReference>
<dbReference type="SUPFAM" id="SSF57756">
    <property type="entry name" value="Retrovirus zinc finger-like domains"/>
    <property type="match status" value="1"/>
</dbReference>
<dbReference type="PROSITE" id="PS50158">
    <property type="entry name" value="ZF_CCHC"/>
    <property type="match status" value="1"/>
</dbReference>
<dbReference type="InterPro" id="IPR036875">
    <property type="entry name" value="Znf_CCHC_sf"/>
</dbReference>
<reference evidence="4" key="2">
    <citation type="submission" date="2025-08" db="UniProtKB">
        <authorList>
            <consortium name="RefSeq"/>
        </authorList>
    </citation>
    <scope>IDENTIFICATION</scope>
    <source>
        <tissue evidence="4">Leaf</tissue>
    </source>
</reference>
<accession>A0ABM0V6N6</accession>
<evidence type="ECO:0000256" key="1">
    <source>
        <dbReference type="PROSITE-ProRule" id="PRU00047"/>
    </source>
</evidence>
<dbReference type="PANTHER" id="PTHR34482:SF50">
    <property type="entry name" value="OS02G0566300 PROTEIN"/>
    <property type="match status" value="1"/>
</dbReference>
<dbReference type="RefSeq" id="XP_010451717.1">
    <property type="nucleotide sequence ID" value="XM_010453415.1"/>
</dbReference>
<evidence type="ECO:0000313" key="4">
    <source>
        <dbReference type="RefSeq" id="XP_010451717.1"/>
    </source>
</evidence>
<dbReference type="Pfam" id="PF00098">
    <property type="entry name" value="zf-CCHC"/>
    <property type="match status" value="1"/>
</dbReference>
<dbReference type="InterPro" id="IPR001878">
    <property type="entry name" value="Znf_CCHC"/>
</dbReference>
<name>A0ABM0V6N6_CAMSA</name>
<proteinExistence type="predicted"/>
<sequence>MKLMGTMNTEYFTGGNDQVQADDWRQTLEKNLRSARCPVEFRKDLAVHFLHGDVDNWWRNVEGSLPVCYVPTWEDFLEEFNKKYFPQEAMDQLKCEFLELRHGTMTVRGYDAEFTRLRRFIGREYSEQELICRFMRGLRADIRNRCSVRGCTSMVELVEQAATVERGLEEEANDLRSTQLRETNGRESQKRALNNQKDERMWNQAPLCDTCGKTHSGACLAHMGVCFTRGKPIHTRLDCPEGRDTCHRCGRPGHVARNCRTSWVG</sequence>
<dbReference type="GeneID" id="104733887"/>
<feature type="domain" description="CCHC-type" evidence="2">
    <location>
        <begin position="246"/>
        <end position="260"/>
    </location>
</feature>
<keyword evidence="1" id="KW-0862">Zinc</keyword>
<evidence type="ECO:0000259" key="2">
    <source>
        <dbReference type="PROSITE" id="PS50158"/>
    </source>
</evidence>
<reference evidence="3" key="1">
    <citation type="journal article" date="2014" name="Nat. Commun.">
        <title>The emerging biofuel crop Camelina sativa retains a highly undifferentiated hexaploid genome structure.</title>
        <authorList>
            <person name="Kagale S."/>
            <person name="Koh C."/>
            <person name="Nixon J."/>
            <person name="Bollina V."/>
            <person name="Clarke W.E."/>
            <person name="Tuteja R."/>
            <person name="Spillane C."/>
            <person name="Robinson S.J."/>
            <person name="Links M.G."/>
            <person name="Clarke C."/>
            <person name="Higgins E.E."/>
            <person name="Huebert T."/>
            <person name="Sharpe A.G."/>
            <person name="Parkin I.A."/>
        </authorList>
    </citation>
    <scope>NUCLEOTIDE SEQUENCE [LARGE SCALE GENOMIC DNA]</scope>
    <source>
        <strain evidence="3">cv. DH55</strain>
    </source>
</reference>
<dbReference type="SMART" id="SM00343">
    <property type="entry name" value="ZnF_C2HC"/>
    <property type="match status" value="2"/>
</dbReference>
<keyword evidence="3" id="KW-1185">Reference proteome</keyword>
<organism evidence="3 4">
    <name type="scientific">Camelina sativa</name>
    <name type="common">False flax</name>
    <name type="synonym">Myagrum sativum</name>
    <dbReference type="NCBI Taxonomy" id="90675"/>
    <lineage>
        <taxon>Eukaryota</taxon>
        <taxon>Viridiplantae</taxon>
        <taxon>Streptophyta</taxon>
        <taxon>Embryophyta</taxon>
        <taxon>Tracheophyta</taxon>
        <taxon>Spermatophyta</taxon>
        <taxon>Magnoliopsida</taxon>
        <taxon>eudicotyledons</taxon>
        <taxon>Gunneridae</taxon>
        <taxon>Pentapetalae</taxon>
        <taxon>rosids</taxon>
        <taxon>malvids</taxon>
        <taxon>Brassicales</taxon>
        <taxon>Brassicaceae</taxon>
        <taxon>Camelineae</taxon>
        <taxon>Camelina</taxon>
    </lineage>
</organism>
<dbReference type="PANTHER" id="PTHR34482">
    <property type="entry name" value="DNA DAMAGE-INDUCIBLE PROTEIN 1-LIKE"/>
    <property type="match status" value="1"/>
</dbReference>
<dbReference type="InterPro" id="IPR005162">
    <property type="entry name" value="Retrotrans_gag_dom"/>
</dbReference>
<dbReference type="Pfam" id="PF03732">
    <property type="entry name" value="Retrotrans_gag"/>
    <property type="match status" value="1"/>
</dbReference>
<protein>
    <submittedName>
        <fullName evidence="4">Uncharacterized protein LOC104733887</fullName>
    </submittedName>
</protein>
<keyword evidence="1" id="KW-0479">Metal-binding</keyword>
<evidence type="ECO:0000313" key="3">
    <source>
        <dbReference type="Proteomes" id="UP000694864"/>
    </source>
</evidence>
<keyword evidence="1" id="KW-0863">Zinc-finger</keyword>
<gene>
    <name evidence="4" type="primary">LOC104733887</name>
</gene>
<dbReference type="Gene3D" id="4.10.60.10">
    <property type="entry name" value="Zinc finger, CCHC-type"/>
    <property type="match status" value="1"/>
</dbReference>